<dbReference type="PANTHER" id="PTHR30570">
    <property type="entry name" value="PERIPLASMIC PHOSPHATE BINDING COMPONENT OF PHOSPHATE ABC TRANSPORTER"/>
    <property type="match status" value="1"/>
</dbReference>
<keyword evidence="7" id="KW-1185">Reference proteome</keyword>
<dbReference type="AlphaFoldDB" id="A0AA48HNY0"/>
<proteinExistence type="inferred from homology"/>
<dbReference type="GO" id="GO:0006817">
    <property type="term" value="P:phosphate ion transport"/>
    <property type="evidence" value="ECO:0007669"/>
    <property type="project" value="UniProtKB-UniRule"/>
</dbReference>
<dbReference type="GO" id="GO:0005576">
    <property type="term" value="C:extracellular region"/>
    <property type="evidence" value="ECO:0007669"/>
    <property type="project" value="UniProtKB-SubCell"/>
</dbReference>
<dbReference type="GO" id="GO:0007155">
    <property type="term" value="P:cell adhesion"/>
    <property type="evidence" value="ECO:0007669"/>
    <property type="project" value="UniProtKB-UniRule"/>
</dbReference>
<keyword evidence="4" id="KW-0574">Periplasm</keyword>
<keyword evidence="2 4" id="KW-0813">Transport</keyword>
<comment type="similarity">
    <text evidence="1 4">Belongs to the PstS family.</text>
</comment>
<feature type="chain" id="PRO_5041483951" description="Phosphate-binding protein" evidence="4">
    <location>
        <begin position="24"/>
        <end position="319"/>
    </location>
</feature>
<dbReference type="EMBL" id="AP027272">
    <property type="protein sequence ID" value="BDX05294.1"/>
    <property type="molecule type" value="Genomic_DNA"/>
</dbReference>
<dbReference type="InterPro" id="IPR011862">
    <property type="entry name" value="Phos-bd"/>
</dbReference>
<dbReference type="Proteomes" id="UP001333710">
    <property type="component" value="Chromosome"/>
</dbReference>
<feature type="domain" description="PBP" evidence="5">
    <location>
        <begin position="35"/>
        <end position="292"/>
    </location>
</feature>
<dbReference type="GO" id="GO:0042301">
    <property type="term" value="F:phosphate ion binding"/>
    <property type="evidence" value="ECO:0007669"/>
    <property type="project" value="UniProtKB-UniRule"/>
</dbReference>
<dbReference type="Pfam" id="PF12849">
    <property type="entry name" value="PBP_like_2"/>
    <property type="match status" value="1"/>
</dbReference>
<evidence type="ECO:0000256" key="1">
    <source>
        <dbReference type="ARBA" id="ARBA00008725"/>
    </source>
</evidence>
<dbReference type="CDD" id="cd13653">
    <property type="entry name" value="PBP2_phosphate_like_1"/>
    <property type="match status" value="1"/>
</dbReference>
<name>A0AA48HNY0_9ALTE</name>
<organism evidence="6 7">
    <name type="scientific">Planctobacterium marinum</name>
    <dbReference type="NCBI Taxonomy" id="1631968"/>
    <lineage>
        <taxon>Bacteria</taxon>
        <taxon>Pseudomonadati</taxon>
        <taxon>Pseudomonadota</taxon>
        <taxon>Gammaproteobacteria</taxon>
        <taxon>Alteromonadales</taxon>
        <taxon>Alteromonadaceae</taxon>
        <taxon>Planctobacterium</taxon>
    </lineage>
</organism>
<dbReference type="KEGG" id="pmaw:MACH26_08150"/>
<protein>
    <recommendedName>
        <fullName evidence="4">Phosphate-binding protein</fullName>
    </recommendedName>
</protein>
<sequence length="319" mass="34806">MPLKNKLLALTLGLLTCMGSVLAHEHSEPYQVKSGVAGTITSVGSDTMSNLISIWAEEFNQRYPQVNFQLQSAGSSTAPPAMIQGTASIGPMSRSLKRSEQDAFYEEFGYAPTLVPVALDAITLFVDLDNPVNSLKQEQIDSIFSVTRFCGGAESIDNWAQINGAENYPYRIRLYGRSAVSGTYGLFKNKVLCDGDFKAKVAELPSSSSIVQSVAFFKGAMGYAAWGFQNAGVKLLSVQNNAAQAAVAPSESNIRSGLYPYSRFLYLLVNKEPDKPLPNPYLEFIRFIYSKEGDAITRREGYVPLGLTRSSSVLKELSD</sequence>
<dbReference type="SUPFAM" id="SSF53850">
    <property type="entry name" value="Periplasmic binding protein-like II"/>
    <property type="match status" value="1"/>
</dbReference>
<evidence type="ECO:0000256" key="2">
    <source>
        <dbReference type="ARBA" id="ARBA00022448"/>
    </source>
</evidence>
<dbReference type="PANTHER" id="PTHR30570:SF6">
    <property type="entry name" value="PHOSPHATE-BINDING PROTEIN PSTS"/>
    <property type="match status" value="1"/>
</dbReference>
<keyword evidence="3 4" id="KW-0732">Signal</keyword>
<evidence type="ECO:0000313" key="7">
    <source>
        <dbReference type="Proteomes" id="UP001333710"/>
    </source>
</evidence>
<dbReference type="InterPro" id="IPR024370">
    <property type="entry name" value="PBP_domain"/>
</dbReference>
<dbReference type="RefSeq" id="WP_338291262.1">
    <property type="nucleotide sequence ID" value="NZ_AP027272.1"/>
</dbReference>
<comment type="function">
    <text evidence="4">Involved in the system for phosphate transport across the cytoplasmic membrane.</text>
</comment>
<keyword evidence="4" id="KW-0964">Secreted</keyword>
<gene>
    <name evidence="6" type="primary">pstS</name>
    <name evidence="6" type="ORF">MACH26_08150</name>
</gene>
<keyword evidence="4" id="KW-0592">Phosphate transport</keyword>
<accession>A0AA48HNY0</accession>
<dbReference type="NCBIfam" id="TIGR02136">
    <property type="entry name" value="ptsS_2"/>
    <property type="match status" value="1"/>
</dbReference>
<dbReference type="Gene3D" id="3.40.190.10">
    <property type="entry name" value="Periplasmic binding protein-like II"/>
    <property type="match status" value="2"/>
</dbReference>
<evidence type="ECO:0000259" key="5">
    <source>
        <dbReference type="Pfam" id="PF12849"/>
    </source>
</evidence>
<comment type="subcellular location">
    <subcellularLocation>
        <location evidence="4">Periplasm</location>
    </subcellularLocation>
    <subcellularLocation>
        <location evidence="4">Secreted</location>
    </subcellularLocation>
</comment>
<feature type="signal peptide" evidence="4">
    <location>
        <begin position="1"/>
        <end position="23"/>
    </location>
</feature>
<reference evidence="6" key="1">
    <citation type="submission" date="2023-01" db="EMBL/GenBank/DDBJ databases">
        <title>Complete genome sequence of Planctobacterium marinum strain Dej080120_11.</title>
        <authorList>
            <person name="Ueki S."/>
            <person name="Maruyama F."/>
        </authorList>
    </citation>
    <scope>NUCLEOTIDE SEQUENCE</scope>
    <source>
        <strain evidence="6">Dej080120_11</strain>
    </source>
</reference>
<evidence type="ECO:0000256" key="3">
    <source>
        <dbReference type="ARBA" id="ARBA00022729"/>
    </source>
</evidence>
<dbReference type="GO" id="GO:0042597">
    <property type="term" value="C:periplasmic space"/>
    <property type="evidence" value="ECO:0007669"/>
    <property type="project" value="UniProtKB-SubCell"/>
</dbReference>
<dbReference type="InterPro" id="IPR050811">
    <property type="entry name" value="Phosphate_ABC_transporter"/>
</dbReference>
<evidence type="ECO:0000313" key="6">
    <source>
        <dbReference type="EMBL" id="BDX05294.1"/>
    </source>
</evidence>
<evidence type="ECO:0000256" key="4">
    <source>
        <dbReference type="RuleBase" id="RU367119"/>
    </source>
</evidence>